<organism evidence="5 6">
    <name type="scientific">Albula glossodonta</name>
    <name type="common">roundjaw bonefish</name>
    <dbReference type="NCBI Taxonomy" id="121402"/>
    <lineage>
        <taxon>Eukaryota</taxon>
        <taxon>Metazoa</taxon>
        <taxon>Chordata</taxon>
        <taxon>Craniata</taxon>
        <taxon>Vertebrata</taxon>
        <taxon>Euteleostomi</taxon>
        <taxon>Actinopterygii</taxon>
        <taxon>Neopterygii</taxon>
        <taxon>Teleostei</taxon>
        <taxon>Albuliformes</taxon>
        <taxon>Albulidae</taxon>
        <taxon>Albula</taxon>
    </lineage>
</organism>
<keyword evidence="6" id="KW-1185">Reference proteome</keyword>
<dbReference type="AlphaFoldDB" id="A0A8T2NV37"/>
<dbReference type="Proteomes" id="UP000824540">
    <property type="component" value="Unassembled WGS sequence"/>
</dbReference>
<evidence type="ECO:0000256" key="3">
    <source>
        <dbReference type="RuleBase" id="RU102079"/>
    </source>
</evidence>
<dbReference type="OrthoDB" id="6251307at2759"/>
<dbReference type="PANTHER" id="PTHR11346">
    <property type="entry name" value="GALECTIN"/>
    <property type="match status" value="1"/>
</dbReference>
<dbReference type="PROSITE" id="PS51304">
    <property type="entry name" value="GALECTIN"/>
    <property type="match status" value="1"/>
</dbReference>
<dbReference type="InterPro" id="IPR013320">
    <property type="entry name" value="ConA-like_dom_sf"/>
</dbReference>
<dbReference type="SMART" id="SM00276">
    <property type="entry name" value="GLECT"/>
    <property type="match status" value="1"/>
</dbReference>
<dbReference type="PANTHER" id="PTHR11346:SF32">
    <property type="entry name" value="GALECTIN-4"/>
    <property type="match status" value="1"/>
</dbReference>
<sequence>MYAVQPIFRFADSKQDISMKQEGQTSFENPLPFIKSIKGGLQEGSTITVTGRVKPEAKRFHVDLQCSSYTAFHFNPRYNKHPGNIVCNTYQRGWGSEEIHKQELIPPGTEFTLVFQVKPDAYLVTVNGHSLEYVHRLSFQNVDSISVDGGIELHSVHIHNPSHTEEGCLLKLVRVLLPCCYQMNK</sequence>
<dbReference type="GO" id="GO:0030246">
    <property type="term" value="F:carbohydrate binding"/>
    <property type="evidence" value="ECO:0007669"/>
    <property type="project" value="UniProtKB-UniRule"/>
</dbReference>
<evidence type="ECO:0000313" key="6">
    <source>
        <dbReference type="Proteomes" id="UP000824540"/>
    </source>
</evidence>
<dbReference type="InterPro" id="IPR001079">
    <property type="entry name" value="Galectin_CRD"/>
</dbReference>
<protein>
    <recommendedName>
        <fullName evidence="3">Galectin</fullName>
    </recommendedName>
</protein>
<dbReference type="SUPFAM" id="SSF49899">
    <property type="entry name" value="Concanavalin A-like lectins/glucanases"/>
    <property type="match status" value="1"/>
</dbReference>
<proteinExistence type="predicted"/>
<gene>
    <name evidence="5" type="ORF">JZ751_019195</name>
</gene>
<evidence type="ECO:0000256" key="2">
    <source>
        <dbReference type="ARBA" id="ARBA00022737"/>
    </source>
</evidence>
<dbReference type="Gene3D" id="2.60.120.200">
    <property type="match status" value="1"/>
</dbReference>
<feature type="domain" description="Galectin" evidence="4">
    <location>
        <begin position="33"/>
        <end position="159"/>
    </location>
</feature>
<keyword evidence="2" id="KW-0677">Repeat</keyword>
<dbReference type="EMBL" id="JAFBMS010000035">
    <property type="protein sequence ID" value="KAG9341388.1"/>
    <property type="molecule type" value="Genomic_DNA"/>
</dbReference>
<dbReference type="SMART" id="SM00908">
    <property type="entry name" value="Gal-bind_lectin"/>
    <property type="match status" value="1"/>
</dbReference>
<evidence type="ECO:0000259" key="4">
    <source>
        <dbReference type="PROSITE" id="PS51304"/>
    </source>
</evidence>
<dbReference type="Pfam" id="PF00337">
    <property type="entry name" value="Gal-bind_lectin"/>
    <property type="match status" value="1"/>
</dbReference>
<reference evidence="5" key="1">
    <citation type="thesis" date="2021" institute="BYU ScholarsArchive" country="Provo, UT, USA">
        <title>Applications of and Algorithms for Genome Assembly and Genomic Analyses with an Emphasis on Marine Teleosts.</title>
        <authorList>
            <person name="Pickett B.D."/>
        </authorList>
    </citation>
    <scope>NUCLEOTIDE SEQUENCE</scope>
    <source>
        <strain evidence="5">HI-2016</strain>
    </source>
</reference>
<accession>A0A8T2NV37</accession>
<comment type="caution">
    <text evidence="5">The sequence shown here is derived from an EMBL/GenBank/DDBJ whole genome shotgun (WGS) entry which is preliminary data.</text>
</comment>
<dbReference type="InterPro" id="IPR044156">
    <property type="entry name" value="Galectin-like"/>
</dbReference>
<keyword evidence="1 3" id="KW-0430">Lectin</keyword>
<evidence type="ECO:0000256" key="1">
    <source>
        <dbReference type="ARBA" id="ARBA00022734"/>
    </source>
</evidence>
<name>A0A8T2NV37_9TELE</name>
<evidence type="ECO:0000313" key="5">
    <source>
        <dbReference type="EMBL" id="KAG9341388.1"/>
    </source>
</evidence>
<dbReference type="FunFam" id="2.60.120.200:FF:000124">
    <property type="entry name" value="Galectin-4"/>
    <property type="match status" value="1"/>
</dbReference>
<dbReference type="CDD" id="cd00070">
    <property type="entry name" value="GLECT"/>
    <property type="match status" value="1"/>
</dbReference>